<sequence length="381" mass="41923">MAATESRAPTGGAILAAALLLPGLAPLAQADEPPERNAVDVKFMSYEDGQPGLSRIRVHSPTVSFTNRLGEHWASNLTLVHDDVSGASPRWHSDISSASHMHDEREAVDLQATRYFQRASVTLGASSSNEHDYRSKGLSVLGKWSTDDNNTTLSLGTSVSNDRINPVNNVVQDERKRTASWIAGVTQVLSTEDVLQLNVGYTGGHGYFSDPYKLVDNRPRSRDETTLSVGWNHYLDPFQAALHTSYRYYSNTWGVRSHTLGLEWAQPLPNNLTLTPSLRYYTQSAASFYYGPTYDPALGAPFPVGYTLGSTAYSSPDQRLSAFGALTVGLKLDYRIDRDWSVNASLDRYEQRSSWRLGGGGSAGLAAFHANILQLGLRWQY</sequence>
<name>A0ABW7H8S4_9BURK</name>
<feature type="signal peptide" evidence="1">
    <location>
        <begin position="1"/>
        <end position="30"/>
    </location>
</feature>
<keyword evidence="3" id="KW-1185">Reference proteome</keyword>
<protein>
    <submittedName>
        <fullName evidence="2">DUF3570 domain-containing protein</fullName>
    </submittedName>
</protein>
<dbReference type="Proteomes" id="UP001606134">
    <property type="component" value="Unassembled WGS sequence"/>
</dbReference>
<reference evidence="2 3" key="1">
    <citation type="submission" date="2024-08" db="EMBL/GenBank/DDBJ databases">
        <authorList>
            <person name="Lu H."/>
        </authorList>
    </citation>
    <scope>NUCLEOTIDE SEQUENCE [LARGE SCALE GENOMIC DNA]</scope>
    <source>
        <strain evidence="2 3">BYS78W</strain>
    </source>
</reference>
<dbReference type="EMBL" id="JBIGIC010000002">
    <property type="protein sequence ID" value="MFG6486220.1"/>
    <property type="molecule type" value="Genomic_DNA"/>
</dbReference>
<dbReference type="InterPro" id="IPR021953">
    <property type="entry name" value="DUF3570"/>
</dbReference>
<dbReference type="Pfam" id="PF12094">
    <property type="entry name" value="DUF3570"/>
    <property type="match status" value="3"/>
</dbReference>
<accession>A0ABW7H8S4</accession>
<evidence type="ECO:0000256" key="1">
    <source>
        <dbReference type="SAM" id="SignalP"/>
    </source>
</evidence>
<evidence type="ECO:0000313" key="2">
    <source>
        <dbReference type="EMBL" id="MFG6486220.1"/>
    </source>
</evidence>
<comment type="caution">
    <text evidence="2">The sequence shown here is derived from an EMBL/GenBank/DDBJ whole genome shotgun (WGS) entry which is preliminary data.</text>
</comment>
<evidence type="ECO:0000313" key="3">
    <source>
        <dbReference type="Proteomes" id="UP001606134"/>
    </source>
</evidence>
<gene>
    <name evidence="2" type="ORF">ACG04R_06015</name>
</gene>
<dbReference type="RefSeq" id="WP_394407212.1">
    <property type="nucleotide sequence ID" value="NZ_JBIGIC010000002.1"/>
</dbReference>
<feature type="chain" id="PRO_5045105363" evidence="1">
    <location>
        <begin position="31"/>
        <end position="381"/>
    </location>
</feature>
<keyword evidence="1" id="KW-0732">Signal</keyword>
<organism evidence="2 3">
    <name type="scientific">Pelomonas candidula</name>
    <dbReference type="NCBI Taxonomy" id="3299025"/>
    <lineage>
        <taxon>Bacteria</taxon>
        <taxon>Pseudomonadati</taxon>
        <taxon>Pseudomonadota</taxon>
        <taxon>Betaproteobacteria</taxon>
        <taxon>Burkholderiales</taxon>
        <taxon>Sphaerotilaceae</taxon>
        <taxon>Roseateles</taxon>
    </lineage>
</organism>
<proteinExistence type="predicted"/>